<feature type="transmembrane region" description="Helical" evidence="7">
    <location>
        <begin position="486"/>
        <end position="504"/>
    </location>
</feature>
<evidence type="ECO:0000256" key="3">
    <source>
        <dbReference type="ARBA" id="ARBA00022475"/>
    </source>
</evidence>
<name>A0A486D0C3_KLEPN</name>
<proteinExistence type="predicted"/>
<keyword evidence="6 7" id="KW-0472">Membrane</keyword>
<dbReference type="GO" id="GO:0022857">
    <property type="term" value="F:transmembrane transporter activity"/>
    <property type="evidence" value="ECO:0007669"/>
    <property type="project" value="InterPro"/>
</dbReference>
<sequence length="685" mass="73955">MNIILFRQARWLWAAGAVARRFMPQTPSATLRSDGQAVIYAAKSFAAAMLAYYLTLSIGLQRPSWAIITVYIVSQTSAGASLSRSVYRLVGTVVGAAATVIIVPTFVNQPILCSVVLALWIAGSLCLSLLERTPRGYAFLLAGYTASLIGFPAVSAPGTIFDLAVTRVEEIAIGILCAGLIHRFVLPVRIAGRFNSTLAQTLATARQRIADTLAGKPVAAETLRLALSLQFLQGINHHLPWDDGLSVPHRQARKAIHDRLARLLIVNGELYDRLQRSGPPPDDLQALLAEAEAWLTGPQAARSAPSADGLLSRCERLIVRYAADAQTMDEALRLSLARHLAEAIRLLQESERLAKAVYRRRSPALPPDAGAAKGYVFHRDPLSALRTSFGAFVIILSGCLIWIGSAWPDGGTAVSILGVCCSLFASFDAPAAHLVKYLIGCVWGVLFSLLYSFVLLPQVNEFALLAAVLAPVYLLAGSLQARPATTFMAMGITLTLPILCELGASYRGDFATAINTALALFIAVGYAAFGMRLLQTVQAETAIRRLLTLCQRDIRRAARGRLAHNAHRWTNLMIDRTALLLPRLPQSGPAAGQLLDKMLRDIRTGLAVIHLRRRYQQADSASADAVQALLDALNPQPDMTALEQPVNALLAQALPATDAASRERAEALIALYCALHQPEESQNHA</sequence>
<evidence type="ECO:0000256" key="2">
    <source>
        <dbReference type="ARBA" id="ARBA00022448"/>
    </source>
</evidence>
<feature type="transmembrane region" description="Helical" evidence="7">
    <location>
        <begin position="85"/>
        <end position="103"/>
    </location>
</feature>
<evidence type="ECO:0000256" key="1">
    <source>
        <dbReference type="ARBA" id="ARBA00004651"/>
    </source>
</evidence>
<dbReference type="EMBL" id="CAAHCZ010000001">
    <property type="protein sequence ID" value="VGL88568.1"/>
    <property type="molecule type" value="Genomic_DNA"/>
</dbReference>
<feature type="transmembrane region" description="Helical" evidence="7">
    <location>
        <begin position="109"/>
        <end position="130"/>
    </location>
</feature>
<evidence type="ECO:0000256" key="6">
    <source>
        <dbReference type="ARBA" id="ARBA00023136"/>
    </source>
</evidence>
<feature type="transmembrane region" description="Helical" evidence="7">
    <location>
        <begin position="462"/>
        <end position="479"/>
    </location>
</feature>
<feature type="transmembrane region" description="Helical" evidence="7">
    <location>
        <begin position="168"/>
        <end position="186"/>
    </location>
</feature>
<dbReference type="Pfam" id="PF04632">
    <property type="entry name" value="FUSC"/>
    <property type="match status" value="1"/>
</dbReference>
<evidence type="ECO:0000256" key="4">
    <source>
        <dbReference type="ARBA" id="ARBA00022692"/>
    </source>
</evidence>
<feature type="transmembrane region" description="Helical" evidence="7">
    <location>
        <begin position="383"/>
        <end position="404"/>
    </location>
</feature>
<keyword evidence="5 7" id="KW-1133">Transmembrane helix</keyword>
<keyword evidence="3" id="KW-1003">Cell membrane</keyword>
<comment type="subcellular location">
    <subcellularLocation>
        <location evidence="1">Cell membrane</location>
        <topology evidence="1">Multi-pass membrane protein</topology>
    </subcellularLocation>
</comment>
<dbReference type="PANTHER" id="PTHR30509">
    <property type="entry name" value="P-HYDROXYBENZOIC ACID EFFLUX PUMP SUBUNIT-RELATED"/>
    <property type="match status" value="1"/>
</dbReference>
<evidence type="ECO:0000256" key="5">
    <source>
        <dbReference type="ARBA" id="ARBA00022989"/>
    </source>
</evidence>
<reference evidence="8" key="1">
    <citation type="submission" date="2019-03" db="EMBL/GenBank/DDBJ databases">
        <authorList>
            <consortium name="Pathogen Informatics"/>
        </authorList>
    </citation>
    <scope>NUCLEOTIDE SEQUENCE</scope>
    <source>
        <strain evidence="8">5012STDY7626466</strain>
    </source>
</reference>
<evidence type="ECO:0000256" key="7">
    <source>
        <dbReference type="SAM" id="Phobius"/>
    </source>
</evidence>
<dbReference type="InterPro" id="IPR006726">
    <property type="entry name" value="PHBA_efflux_AaeB/fusaric-R"/>
</dbReference>
<keyword evidence="2" id="KW-0813">Transport</keyword>
<feature type="transmembrane region" description="Helical" evidence="7">
    <location>
        <begin position="510"/>
        <end position="529"/>
    </location>
</feature>
<protein>
    <submittedName>
        <fullName evidence="8">Fusaric acid resistance domain protein</fullName>
    </submittedName>
</protein>
<feature type="transmembrane region" description="Helical" evidence="7">
    <location>
        <begin position="434"/>
        <end position="456"/>
    </location>
</feature>
<feature type="transmembrane region" description="Helical" evidence="7">
    <location>
        <begin position="137"/>
        <end position="156"/>
    </location>
</feature>
<dbReference type="GO" id="GO:0005886">
    <property type="term" value="C:plasma membrane"/>
    <property type="evidence" value="ECO:0007669"/>
    <property type="project" value="UniProtKB-SubCell"/>
</dbReference>
<accession>A0A486D0C3</accession>
<organism evidence="8">
    <name type="scientific">Klebsiella pneumoniae</name>
    <dbReference type="NCBI Taxonomy" id="573"/>
    <lineage>
        <taxon>Bacteria</taxon>
        <taxon>Pseudomonadati</taxon>
        <taxon>Pseudomonadota</taxon>
        <taxon>Gammaproteobacteria</taxon>
        <taxon>Enterobacterales</taxon>
        <taxon>Enterobacteriaceae</taxon>
        <taxon>Klebsiella/Raoultella group</taxon>
        <taxon>Klebsiella</taxon>
        <taxon>Klebsiella pneumoniae complex</taxon>
    </lineage>
</organism>
<dbReference type="PANTHER" id="PTHR30509:SF9">
    <property type="entry name" value="MULTIDRUG RESISTANCE PROTEIN MDTO"/>
    <property type="match status" value="1"/>
</dbReference>
<gene>
    <name evidence="8" type="primary">aaeB_1</name>
    <name evidence="8" type="ORF">SAMEA4873656_00800</name>
</gene>
<keyword evidence="4 7" id="KW-0812">Transmembrane</keyword>
<evidence type="ECO:0000313" key="8">
    <source>
        <dbReference type="EMBL" id="VGL88568.1"/>
    </source>
</evidence>
<dbReference type="AlphaFoldDB" id="A0A486D0C3"/>